<dbReference type="InterPro" id="IPR005625">
    <property type="entry name" value="PepSY-ass_TM"/>
</dbReference>
<keyword evidence="2" id="KW-0472">Membrane</keyword>
<accession>A0A1H0VGC3</accession>
<dbReference type="EMBL" id="FNJL01000025">
    <property type="protein sequence ID" value="SDP77126.1"/>
    <property type="molecule type" value="Genomic_DNA"/>
</dbReference>
<keyword evidence="2" id="KW-0812">Transmembrane</keyword>
<dbReference type="RefSeq" id="WP_092837259.1">
    <property type="nucleotide sequence ID" value="NZ_CP028290.1"/>
</dbReference>
<organism evidence="3 4">
    <name type="scientific">Paracidovorax cattleyae</name>
    <dbReference type="NCBI Taxonomy" id="80868"/>
    <lineage>
        <taxon>Bacteria</taxon>
        <taxon>Pseudomonadati</taxon>
        <taxon>Pseudomonadota</taxon>
        <taxon>Betaproteobacteria</taxon>
        <taxon>Burkholderiales</taxon>
        <taxon>Comamonadaceae</taxon>
        <taxon>Paracidovorax</taxon>
    </lineage>
</organism>
<keyword evidence="4" id="KW-1185">Reference proteome</keyword>
<feature type="transmembrane region" description="Helical" evidence="2">
    <location>
        <begin position="445"/>
        <end position="464"/>
    </location>
</feature>
<feature type="transmembrane region" description="Helical" evidence="2">
    <location>
        <begin position="372"/>
        <end position="394"/>
    </location>
</feature>
<feature type="region of interest" description="Disordered" evidence="1">
    <location>
        <begin position="249"/>
        <end position="273"/>
    </location>
</feature>
<dbReference type="OrthoDB" id="9776609at2"/>
<dbReference type="Pfam" id="PF03929">
    <property type="entry name" value="PepSY_TM"/>
    <property type="match status" value="1"/>
</dbReference>
<name>A0A1H0VGC3_9BURK</name>
<dbReference type="PANTHER" id="PTHR34219">
    <property type="entry name" value="IRON-REGULATED INNER MEMBRANE PROTEIN-RELATED"/>
    <property type="match status" value="1"/>
</dbReference>
<proteinExistence type="predicted"/>
<feature type="compositionally biased region" description="Gly residues" evidence="1">
    <location>
        <begin position="249"/>
        <end position="261"/>
    </location>
</feature>
<feature type="transmembrane region" description="Helical" evidence="2">
    <location>
        <begin position="202"/>
        <end position="231"/>
    </location>
</feature>
<feature type="transmembrane region" description="Helical" evidence="2">
    <location>
        <begin position="507"/>
        <end position="530"/>
    </location>
</feature>
<feature type="transmembrane region" description="Helical" evidence="2">
    <location>
        <begin position="414"/>
        <end position="433"/>
    </location>
</feature>
<keyword evidence="2" id="KW-1133">Transmembrane helix</keyword>
<reference evidence="4" key="1">
    <citation type="submission" date="2016-10" db="EMBL/GenBank/DDBJ databases">
        <authorList>
            <person name="Varghese N."/>
            <person name="Submissions S."/>
        </authorList>
    </citation>
    <scope>NUCLEOTIDE SEQUENCE [LARGE SCALE GENOMIC DNA]</scope>
    <source>
        <strain evidence="4">DSM 17101</strain>
    </source>
</reference>
<evidence type="ECO:0000313" key="4">
    <source>
        <dbReference type="Proteomes" id="UP000199317"/>
    </source>
</evidence>
<dbReference type="PANTHER" id="PTHR34219:SF4">
    <property type="entry name" value="PEPSY DOMAIN-CONTAINING PROTEIN"/>
    <property type="match status" value="1"/>
</dbReference>
<evidence type="ECO:0000313" key="3">
    <source>
        <dbReference type="EMBL" id="SDP77126.1"/>
    </source>
</evidence>
<feature type="transmembrane region" description="Helical" evidence="2">
    <location>
        <begin position="476"/>
        <end position="495"/>
    </location>
</feature>
<evidence type="ECO:0000256" key="2">
    <source>
        <dbReference type="SAM" id="Phobius"/>
    </source>
</evidence>
<feature type="transmembrane region" description="Helical" evidence="2">
    <location>
        <begin position="157"/>
        <end position="181"/>
    </location>
</feature>
<evidence type="ECO:0000256" key="1">
    <source>
        <dbReference type="SAM" id="MobiDB-lite"/>
    </source>
</evidence>
<sequence length="557" mass="60321">MRADGKPEGLRQSMSWLHTWSGLVLGWLLFAIFLTGTLSYILDEIDVWMQPGMHQSVPTAATPQLAVDTLKELAPNASSWTISLPTPRQIALGVSWTDPGAEAASSQVGRGRGRNARLIELDASTGEKLTRRETAGGRFLYRFHFELYNMPRNWSRWIVGIATMFMFAAIVSGVITHKKIFVDFFTFRPGKGQRSWLDAHNVTAVLALPFHIMITFSGLLLLMLTIMPWGIQSTYGDVKTYFAESRGGHGAGGAPGGGGARGTRPADTEPQGWVEMAPVGPMIVTAHRRWGGQDVASITVTRPGKSGSTVELREAGGSSLLDRGSSRSMVLDADTGRVLSEKRADAPSAWAATVNALTTPHLGRFAGPALRLLLFVSGLIGAAMVATGMVLWLVKRSPTYKAKTRHAGHRCVEILNVAAISGLLLAVAAYFLASRFIPSGFSERAAWEIRSFFIVWVLSLAHAALRSHKAAWIEQLALAAIAFASLPLVNGWTGGAPLTSSVRNAQWSLVIFEVSMLVLSAACITTVYFLTRRSKKVPTSPKRQTAQNGAELLEVNK</sequence>
<protein>
    <submittedName>
        <fullName evidence="3">Uncharacterized iron-regulated membrane protein</fullName>
    </submittedName>
</protein>
<dbReference type="Proteomes" id="UP000199317">
    <property type="component" value="Unassembled WGS sequence"/>
</dbReference>
<dbReference type="AlphaFoldDB" id="A0A1H0VGC3"/>
<feature type="transmembrane region" description="Helical" evidence="2">
    <location>
        <begin position="20"/>
        <end position="42"/>
    </location>
</feature>
<gene>
    <name evidence="3" type="ORF">SAMN04489708_12575</name>
</gene>